<keyword evidence="7" id="KW-0966">Cell projection</keyword>
<feature type="compositionally biased region" description="Basic residues" evidence="13">
    <location>
        <begin position="1"/>
        <end position="15"/>
    </location>
</feature>
<dbReference type="PANTHER" id="PTHR21625">
    <property type="entry name" value="NYD-SP28 PROTEIN"/>
    <property type="match status" value="1"/>
</dbReference>
<evidence type="ECO:0000256" key="9">
    <source>
        <dbReference type="ARBA" id="ARBA00038424"/>
    </source>
</evidence>
<sequence>MDGSPKKRGSRRKSKKSPETEEQRQLRSEIKALREEESRKKKQEQIRAKLEAQIAEESRISRLNQLKIQEQWRKIMRMEKAAELKGDIVILGESHDRLAAQKDATIGRLEETLVEIEQQYQLALNSHTSNIDRLVKLQDIRIDALECEFDEELKEMETEFVKEREEIITKHKDEKEELLDIILAMEEEFNSADQEAKTRFQNARDEIKTRNAEEFGSLRMKLDGQILRLEKEFDHSHTTYTTNTEADITRLKQATGTDETNTRTIDANNRKLQRLQRNLNHWRTKMANNVRECEQRNKSLKEEKDNIQHHFQALKARMNKLREKFGVRLSELTKNTNSTIKSLESKLQLVERILALSEMNLKLETEKEKVMPFERADSDAIKQAEVDFESSEDKPAEITKQFQTCVVTKSYTPVGEWNYLDQFYKRYNKVMLDKMALDNEKAKLIKENQDLRVILQKYLDGVSVNAAVLNNPNPLLVINGKLSDSLPVRMSSSTSSPAATRTKQQVAQPQYVTINQYTR</sequence>
<keyword evidence="17" id="KW-1185">Reference proteome</keyword>
<evidence type="ECO:0000256" key="3">
    <source>
        <dbReference type="ARBA" id="ARBA00022846"/>
    </source>
</evidence>
<protein>
    <recommendedName>
        <fullName evidence="10">Dynein regulatory complex subunit 2</fullName>
    </recommendedName>
</protein>
<evidence type="ECO:0000256" key="1">
    <source>
        <dbReference type="ARBA" id="ARBA00004611"/>
    </source>
</evidence>
<dbReference type="GO" id="GO:0070286">
    <property type="term" value="P:axonemal dynein complex assembly"/>
    <property type="evidence" value="ECO:0007669"/>
    <property type="project" value="InterPro"/>
</dbReference>
<keyword evidence="4 12" id="KW-0175">Coiled coil</keyword>
<evidence type="ECO:0000256" key="2">
    <source>
        <dbReference type="ARBA" id="ARBA00022490"/>
    </source>
</evidence>
<dbReference type="PANTHER" id="PTHR21625:SF0">
    <property type="entry name" value="DYNEIN REGULATORY COMPLEX SUBUNIT 2"/>
    <property type="match status" value="1"/>
</dbReference>
<evidence type="ECO:0000259" key="14">
    <source>
        <dbReference type="Pfam" id="PF14772"/>
    </source>
</evidence>
<feature type="coiled-coil region" evidence="12">
    <location>
        <begin position="168"/>
        <end position="195"/>
    </location>
</feature>
<comment type="subcellular location">
    <subcellularLocation>
        <location evidence="1">Cytoplasm</location>
        <location evidence="1">Cytoskeleton</location>
        <location evidence="1">Flagellum axoneme</location>
    </subcellularLocation>
    <subcellularLocation>
        <location evidence="8">Cytoplasm</location>
        <location evidence="8">Cytoskeleton</location>
        <location evidence="8">Flagellum basal body</location>
    </subcellularLocation>
</comment>
<dbReference type="InterPro" id="IPR029440">
    <property type="entry name" value="DRC1_C"/>
</dbReference>
<dbReference type="GO" id="GO:0060285">
    <property type="term" value="P:cilium-dependent cell motility"/>
    <property type="evidence" value="ECO:0007669"/>
    <property type="project" value="TreeGrafter"/>
</dbReference>
<dbReference type="Pfam" id="PF14772">
    <property type="entry name" value="NYD-SP28"/>
    <property type="match status" value="1"/>
</dbReference>
<evidence type="ECO:0000256" key="5">
    <source>
        <dbReference type="ARBA" id="ARBA00023069"/>
    </source>
</evidence>
<dbReference type="EMBL" id="MDYQ01000399">
    <property type="protein sequence ID" value="PRP75276.1"/>
    <property type="molecule type" value="Genomic_DNA"/>
</dbReference>
<keyword evidence="5" id="KW-0969">Cilium</keyword>
<feature type="region of interest" description="Disordered" evidence="13">
    <location>
        <begin position="1"/>
        <end position="43"/>
    </location>
</feature>
<evidence type="ECO:0000313" key="16">
    <source>
        <dbReference type="EMBL" id="PRP75276.1"/>
    </source>
</evidence>
<keyword evidence="6" id="KW-0206">Cytoskeleton</keyword>
<evidence type="ECO:0000256" key="13">
    <source>
        <dbReference type="SAM" id="MobiDB-lite"/>
    </source>
</evidence>
<feature type="coiled-coil region" evidence="12">
    <location>
        <begin position="99"/>
        <end position="126"/>
    </location>
</feature>
<evidence type="ECO:0000256" key="11">
    <source>
        <dbReference type="ARBA" id="ARBA00045865"/>
    </source>
</evidence>
<keyword evidence="2" id="KW-0963">Cytoplasm</keyword>
<comment type="similarity">
    <text evidence="9">Belongs to the DRC2 family.</text>
</comment>
<dbReference type="GO" id="GO:0003352">
    <property type="term" value="P:regulation of cilium movement"/>
    <property type="evidence" value="ECO:0007669"/>
    <property type="project" value="TreeGrafter"/>
</dbReference>
<dbReference type="InParanoid" id="A0A2P6MUE6"/>
<evidence type="ECO:0000256" key="4">
    <source>
        <dbReference type="ARBA" id="ARBA00023054"/>
    </source>
</evidence>
<dbReference type="AlphaFoldDB" id="A0A2P6MUE6"/>
<comment type="function">
    <text evidence="11">Component of the nexin-dynein regulatory complex (N-DRC), a key regulator of ciliary/flagellar motility which maintains the alignment and integrity of the distal axoneme and regulates microtubule sliding in motile axonemes. Plays a critical role in the assembly of N-DRC and also stabilizes the assembly of multiple inner dynein arms and radial spokes. Coassembles with DRC1 to form a central scaffold needed for assembly of the N-DRC and its attachment to the outer doublet microtubules.</text>
</comment>
<name>A0A2P6MUE6_9EUKA</name>
<keyword evidence="3" id="KW-0282">Flagellum</keyword>
<dbReference type="GO" id="GO:0005858">
    <property type="term" value="C:axonemal dynein complex"/>
    <property type="evidence" value="ECO:0007669"/>
    <property type="project" value="InterPro"/>
</dbReference>
<evidence type="ECO:0000313" key="17">
    <source>
        <dbReference type="Proteomes" id="UP000241769"/>
    </source>
</evidence>
<proteinExistence type="inferred from homology"/>
<gene>
    <name evidence="16" type="ORF">PROFUN_15824</name>
</gene>
<dbReference type="InterPro" id="IPR039505">
    <property type="entry name" value="DRC1/2_N"/>
</dbReference>
<dbReference type="Pfam" id="PF14775">
    <property type="entry name" value="NYD-SP28_assoc"/>
    <property type="match status" value="1"/>
</dbReference>
<organism evidence="16 17">
    <name type="scientific">Planoprotostelium fungivorum</name>
    <dbReference type="NCBI Taxonomy" id="1890364"/>
    <lineage>
        <taxon>Eukaryota</taxon>
        <taxon>Amoebozoa</taxon>
        <taxon>Evosea</taxon>
        <taxon>Variosea</taxon>
        <taxon>Cavosteliida</taxon>
        <taxon>Cavosteliaceae</taxon>
        <taxon>Planoprotostelium</taxon>
    </lineage>
</organism>
<accession>A0A2P6MUE6</accession>
<dbReference type="OrthoDB" id="7760980at2759"/>
<evidence type="ECO:0000256" key="12">
    <source>
        <dbReference type="SAM" id="Coils"/>
    </source>
</evidence>
<evidence type="ECO:0000259" key="15">
    <source>
        <dbReference type="Pfam" id="PF14775"/>
    </source>
</evidence>
<evidence type="ECO:0000256" key="6">
    <source>
        <dbReference type="ARBA" id="ARBA00023212"/>
    </source>
</evidence>
<feature type="compositionally biased region" description="Basic and acidic residues" evidence="13">
    <location>
        <begin position="16"/>
        <end position="43"/>
    </location>
</feature>
<evidence type="ECO:0000256" key="8">
    <source>
        <dbReference type="ARBA" id="ARBA00037841"/>
    </source>
</evidence>
<dbReference type="InterPro" id="IPR039750">
    <property type="entry name" value="DRC1/DRC2"/>
</dbReference>
<dbReference type="STRING" id="1890364.A0A2P6MUE6"/>
<feature type="coiled-coil region" evidence="12">
    <location>
        <begin position="265"/>
        <end position="324"/>
    </location>
</feature>
<feature type="domain" description="Dynein regulatory complex protein 1 C-terminal" evidence="15">
    <location>
        <begin position="416"/>
        <end position="459"/>
    </location>
</feature>
<dbReference type="Proteomes" id="UP000241769">
    <property type="component" value="Unassembled WGS sequence"/>
</dbReference>
<comment type="caution">
    <text evidence="16">The sequence shown here is derived from an EMBL/GenBank/DDBJ whole genome shotgun (WGS) entry which is preliminary data.</text>
</comment>
<feature type="domain" description="Dynein regulatory complex protein 1/2 N-terminal" evidence="14">
    <location>
        <begin position="31"/>
        <end position="131"/>
    </location>
</feature>
<evidence type="ECO:0000256" key="10">
    <source>
        <dbReference type="ARBA" id="ARBA00040899"/>
    </source>
</evidence>
<evidence type="ECO:0000256" key="7">
    <source>
        <dbReference type="ARBA" id="ARBA00023273"/>
    </source>
</evidence>
<reference evidence="16 17" key="1">
    <citation type="journal article" date="2018" name="Genome Biol. Evol.">
        <title>Multiple Roots of Fruiting Body Formation in Amoebozoa.</title>
        <authorList>
            <person name="Hillmann F."/>
            <person name="Forbes G."/>
            <person name="Novohradska S."/>
            <person name="Ferling I."/>
            <person name="Riege K."/>
            <person name="Groth M."/>
            <person name="Westermann M."/>
            <person name="Marz M."/>
            <person name="Spaller T."/>
            <person name="Winckler T."/>
            <person name="Schaap P."/>
            <person name="Glockner G."/>
        </authorList>
    </citation>
    <scope>NUCLEOTIDE SEQUENCE [LARGE SCALE GENOMIC DNA]</scope>
    <source>
        <strain evidence="16 17">Jena</strain>
    </source>
</reference>